<protein>
    <submittedName>
        <fullName evidence="2">Uncharacterized protein</fullName>
    </submittedName>
</protein>
<keyword evidence="3" id="KW-1185">Reference proteome</keyword>
<accession>A0A7J7MBE0</accession>
<feature type="compositionally biased region" description="Low complexity" evidence="1">
    <location>
        <begin position="74"/>
        <end position="93"/>
    </location>
</feature>
<reference evidence="2 3" key="1">
    <citation type="journal article" date="2020" name="IScience">
        <title>Genome Sequencing of the Endangered Kingdonia uniflora (Circaeasteraceae, Ranunculales) Reveals Potential Mechanisms of Evolutionary Specialization.</title>
        <authorList>
            <person name="Sun Y."/>
            <person name="Deng T."/>
            <person name="Zhang A."/>
            <person name="Moore M.J."/>
            <person name="Landis J.B."/>
            <person name="Lin N."/>
            <person name="Zhang H."/>
            <person name="Zhang X."/>
            <person name="Huang J."/>
            <person name="Zhang X."/>
            <person name="Sun H."/>
            <person name="Wang H."/>
        </authorList>
    </citation>
    <scope>NUCLEOTIDE SEQUENCE [LARGE SCALE GENOMIC DNA]</scope>
    <source>
        <strain evidence="2">TB1705</strain>
        <tissue evidence="2">Leaf</tissue>
    </source>
</reference>
<dbReference type="AlphaFoldDB" id="A0A7J7MBE0"/>
<name>A0A7J7MBE0_9MAGN</name>
<organism evidence="2 3">
    <name type="scientific">Kingdonia uniflora</name>
    <dbReference type="NCBI Taxonomy" id="39325"/>
    <lineage>
        <taxon>Eukaryota</taxon>
        <taxon>Viridiplantae</taxon>
        <taxon>Streptophyta</taxon>
        <taxon>Embryophyta</taxon>
        <taxon>Tracheophyta</taxon>
        <taxon>Spermatophyta</taxon>
        <taxon>Magnoliopsida</taxon>
        <taxon>Ranunculales</taxon>
        <taxon>Circaeasteraceae</taxon>
        <taxon>Kingdonia</taxon>
    </lineage>
</organism>
<dbReference type="Proteomes" id="UP000541444">
    <property type="component" value="Unassembled WGS sequence"/>
</dbReference>
<dbReference type="EMBL" id="JACGCM010001655">
    <property type="protein sequence ID" value="KAF6152142.1"/>
    <property type="molecule type" value="Genomic_DNA"/>
</dbReference>
<comment type="caution">
    <text evidence="2">The sequence shown here is derived from an EMBL/GenBank/DDBJ whole genome shotgun (WGS) entry which is preliminary data.</text>
</comment>
<proteinExistence type="predicted"/>
<evidence type="ECO:0000313" key="3">
    <source>
        <dbReference type="Proteomes" id="UP000541444"/>
    </source>
</evidence>
<evidence type="ECO:0000256" key="1">
    <source>
        <dbReference type="SAM" id="MobiDB-lite"/>
    </source>
</evidence>
<gene>
    <name evidence="2" type="ORF">GIB67_031464</name>
</gene>
<feature type="region of interest" description="Disordered" evidence="1">
    <location>
        <begin position="67"/>
        <end position="103"/>
    </location>
</feature>
<sequence length="125" mass="13642">MVWKEFIERDPSVKIYWDKAIPHYRDLDNLVVKDHAIGAEAGTKNDKTNIPQEVDNEGVESIYFTIDERTPNRASSSTTPTGASAPSTSASAPKKNKVSRNSLDKDDGAIEKLVLAADKLIGNVG</sequence>
<evidence type="ECO:0000313" key="2">
    <source>
        <dbReference type="EMBL" id="KAF6152142.1"/>
    </source>
</evidence>